<dbReference type="Pfam" id="PF02212">
    <property type="entry name" value="GED"/>
    <property type="match status" value="1"/>
</dbReference>
<dbReference type="GO" id="GO:0006897">
    <property type="term" value="P:endocytosis"/>
    <property type="evidence" value="ECO:0007669"/>
    <property type="project" value="TreeGrafter"/>
</dbReference>
<reference evidence="3" key="2">
    <citation type="submission" date="2020-05" db="UniProtKB">
        <authorList>
            <consortium name="EnsemblMetazoa"/>
        </authorList>
    </citation>
    <scope>IDENTIFICATION</scope>
    <source>
        <strain evidence="3">ACHKN1017</strain>
    </source>
</reference>
<dbReference type="GO" id="GO:0016020">
    <property type="term" value="C:membrane"/>
    <property type="evidence" value="ECO:0007669"/>
    <property type="project" value="TreeGrafter"/>
</dbReference>
<dbReference type="Proteomes" id="UP000075881">
    <property type="component" value="Unassembled WGS sequence"/>
</dbReference>
<keyword evidence="4" id="KW-1185">Reference proteome</keyword>
<feature type="region of interest" description="Disordered" evidence="1">
    <location>
        <begin position="1"/>
        <end position="48"/>
    </location>
</feature>
<feature type="compositionally biased region" description="Polar residues" evidence="1">
    <location>
        <begin position="8"/>
        <end position="19"/>
    </location>
</feature>
<reference evidence="4" key="1">
    <citation type="submission" date="2013-03" db="EMBL/GenBank/DDBJ databases">
        <title>The Genome Sequence of Anopheles christyi ACHKN1017.</title>
        <authorList>
            <consortium name="The Broad Institute Genomics Platform"/>
            <person name="Neafsey D.E."/>
            <person name="Besansky N."/>
            <person name="Walker B."/>
            <person name="Young S.K."/>
            <person name="Zeng Q."/>
            <person name="Gargeya S."/>
            <person name="Fitzgerald M."/>
            <person name="Haas B."/>
            <person name="Abouelleil A."/>
            <person name="Allen A.W."/>
            <person name="Alvarado L."/>
            <person name="Arachchi H.M."/>
            <person name="Berlin A.M."/>
            <person name="Chapman S.B."/>
            <person name="Gainer-Dewar J."/>
            <person name="Goldberg J."/>
            <person name="Griggs A."/>
            <person name="Gujja S."/>
            <person name="Hansen M."/>
            <person name="Howarth C."/>
            <person name="Imamovic A."/>
            <person name="Ireland A."/>
            <person name="Larimer J."/>
            <person name="McCowan C."/>
            <person name="Murphy C."/>
            <person name="Pearson M."/>
            <person name="Poon T.W."/>
            <person name="Priest M."/>
            <person name="Roberts A."/>
            <person name="Saif S."/>
            <person name="Shea T."/>
            <person name="Sisk P."/>
            <person name="Sykes S."/>
            <person name="Wortman J."/>
            <person name="Nusbaum C."/>
            <person name="Birren B."/>
        </authorList>
    </citation>
    <scope>NUCLEOTIDE SEQUENCE [LARGE SCALE GENOMIC DNA]</scope>
    <source>
        <strain evidence="4">ACHKN1017</strain>
    </source>
</reference>
<dbReference type="GO" id="GO:0005525">
    <property type="term" value="F:GTP binding"/>
    <property type="evidence" value="ECO:0007669"/>
    <property type="project" value="InterPro"/>
</dbReference>
<dbReference type="GO" id="GO:0048312">
    <property type="term" value="P:intracellular distribution of mitochondria"/>
    <property type="evidence" value="ECO:0007669"/>
    <property type="project" value="TreeGrafter"/>
</dbReference>
<dbReference type="GO" id="GO:0003924">
    <property type="term" value="F:GTPase activity"/>
    <property type="evidence" value="ECO:0007669"/>
    <property type="project" value="InterPro"/>
</dbReference>
<evidence type="ECO:0000313" key="3">
    <source>
        <dbReference type="EnsemblMetazoa" id="ACHR006685-PA"/>
    </source>
</evidence>
<dbReference type="GO" id="GO:0005739">
    <property type="term" value="C:mitochondrion"/>
    <property type="evidence" value="ECO:0007669"/>
    <property type="project" value="TreeGrafter"/>
</dbReference>
<dbReference type="SMART" id="SM00302">
    <property type="entry name" value="GED"/>
    <property type="match status" value="1"/>
</dbReference>
<dbReference type="InterPro" id="IPR003130">
    <property type="entry name" value="GED"/>
</dbReference>
<evidence type="ECO:0000313" key="4">
    <source>
        <dbReference type="Proteomes" id="UP000075881"/>
    </source>
</evidence>
<dbReference type="GO" id="GO:0005874">
    <property type="term" value="C:microtubule"/>
    <property type="evidence" value="ECO:0007669"/>
    <property type="project" value="TreeGrafter"/>
</dbReference>
<dbReference type="GO" id="GO:0000266">
    <property type="term" value="P:mitochondrial fission"/>
    <property type="evidence" value="ECO:0007669"/>
    <property type="project" value="TreeGrafter"/>
</dbReference>
<dbReference type="PANTHER" id="PTHR11566:SF21">
    <property type="entry name" value="DYNAMIN RELATED PROTEIN 1, ISOFORM A"/>
    <property type="match status" value="1"/>
</dbReference>
<feature type="domain" description="GED" evidence="2">
    <location>
        <begin position="52"/>
        <end position="143"/>
    </location>
</feature>
<protein>
    <recommendedName>
        <fullName evidence="2">GED domain-containing protein</fullName>
    </recommendedName>
</protein>
<dbReference type="AlphaFoldDB" id="A0A182K7F0"/>
<organism evidence="3 4">
    <name type="scientific">Anopheles christyi</name>
    <dbReference type="NCBI Taxonomy" id="43041"/>
    <lineage>
        <taxon>Eukaryota</taxon>
        <taxon>Metazoa</taxon>
        <taxon>Ecdysozoa</taxon>
        <taxon>Arthropoda</taxon>
        <taxon>Hexapoda</taxon>
        <taxon>Insecta</taxon>
        <taxon>Pterygota</taxon>
        <taxon>Neoptera</taxon>
        <taxon>Endopterygota</taxon>
        <taxon>Diptera</taxon>
        <taxon>Nematocera</taxon>
        <taxon>Culicoidea</taxon>
        <taxon>Culicidae</taxon>
        <taxon>Anophelinae</taxon>
        <taxon>Anopheles</taxon>
    </lineage>
</organism>
<dbReference type="EnsemblMetazoa" id="ACHR006685-RA">
    <property type="protein sequence ID" value="ACHR006685-PA"/>
    <property type="gene ID" value="ACHR006685"/>
</dbReference>
<dbReference type="VEuPathDB" id="VectorBase:ACHR006685"/>
<dbReference type="GO" id="GO:0016559">
    <property type="term" value="P:peroxisome fission"/>
    <property type="evidence" value="ECO:0007669"/>
    <property type="project" value="TreeGrafter"/>
</dbReference>
<dbReference type="Gene3D" id="1.20.120.1240">
    <property type="entry name" value="Dynamin, middle domain"/>
    <property type="match status" value="1"/>
</dbReference>
<dbReference type="GO" id="GO:0008017">
    <property type="term" value="F:microtubule binding"/>
    <property type="evidence" value="ECO:0007669"/>
    <property type="project" value="TreeGrafter"/>
</dbReference>
<sequence>MIGGPGSESGNSTASNTPTHGVLSPTKPVNLLPDVPMHHSSRKLTDKEQKDCDVIERLIKSYFYIVRKSIQDSVPKAIMHFLVNFVKDNLQSELVTHLYKSDSANELLNESDHISIRRKEASDMLKALTRANHIISEIRETHMW</sequence>
<dbReference type="InterPro" id="IPR020850">
    <property type="entry name" value="GED_dom"/>
</dbReference>
<dbReference type="InterPro" id="IPR022812">
    <property type="entry name" value="Dynamin"/>
</dbReference>
<dbReference type="PROSITE" id="PS51388">
    <property type="entry name" value="GED"/>
    <property type="match status" value="1"/>
</dbReference>
<proteinExistence type="predicted"/>
<dbReference type="PANTHER" id="PTHR11566">
    <property type="entry name" value="DYNAMIN"/>
    <property type="match status" value="1"/>
</dbReference>
<name>A0A182K7F0_9DIPT</name>
<accession>A0A182K7F0</accession>
<evidence type="ECO:0000259" key="2">
    <source>
        <dbReference type="PROSITE" id="PS51388"/>
    </source>
</evidence>
<evidence type="ECO:0000256" key="1">
    <source>
        <dbReference type="SAM" id="MobiDB-lite"/>
    </source>
</evidence>
<dbReference type="STRING" id="43041.A0A182K7F0"/>